<dbReference type="eggNOG" id="KOG1399">
    <property type="taxonomic scope" value="Eukaryota"/>
</dbReference>
<evidence type="ECO:0000313" key="9">
    <source>
        <dbReference type="Proteomes" id="UP000006039"/>
    </source>
</evidence>
<reference evidence="7" key="2">
    <citation type="submission" date="2010-07" db="EMBL/GenBank/DDBJ databases">
        <authorList>
            <consortium name="The Broad Institute Genome Sequencing Platform"/>
            <consortium name="Broad Institute Genome Sequencing Center for Infectious Disease"/>
            <person name="Ma L.-J."/>
            <person name="Dead R."/>
            <person name="Young S."/>
            <person name="Zeng Q."/>
            <person name="Koehrsen M."/>
            <person name="Alvarado L."/>
            <person name="Berlin A."/>
            <person name="Chapman S.B."/>
            <person name="Chen Z."/>
            <person name="Freedman E."/>
            <person name="Gellesch M."/>
            <person name="Goldberg J."/>
            <person name="Griggs A."/>
            <person name="Gujja S."/>
            <person name="Heilman E.R."/>
            <person name="Heiman D."/>
            <person name="Hepburn T."/>
            <person name="Howarth C."/>
            <person name="Jen D."/>
            <person name="Larson L."/>
            <person name="Mehta T."/>
            <person name="Neiman D."/>
            <person name="Pearson M."/>
            <person name="Roberts A."/>
            <person name="Saif S."/>
            <person name="Shea T."/>
            <person name="Shenoy N."/>
            <person name="Sisk P."/>
            <person name="Stolte C."/>
            <person name="Sykes S."/>
            <person name="Walk T."/>
            <person name="White J."/>
            <person name="Yandava C."/>
            <person name="Haas B."/>
            <person name="Nusbaum C."/>
            <person name="Birren B."/>
        </authorList>
    </citation>
    <scope>NUCLEOTIDE SEQUENCE</scope>
    <source>
        <strain evidence="7">R3-111a-1</strain>
    </source>
</reference>
<evidence type="ECO:0000313" key="8">
    <source>
        <dbReference type="EnsemblFungi" id="EJT70803"/>
    </source>
</evidence>
<dbReference type="HOGENOM" id="CLU_006937_8_2_1"/>
<reference evidence="8" key="4">
    <citation type="journal article" date="2015" name="G3 (Bethesda)">
        <title>Genome sequences of three phytopathogenic species of the Magnaporthaceae family of fungi.</title>
        <authorList>
            <person name="Okagaki L.H."/>
            <person name="Nunes C.C."/>
            <person name="Sailsbery J."/>
            <person name="Clay B."/>
            <person name="Brown D."/>
            <person name="John T."/>
            <person name="Oh Y."/>
            <person name="Young N."/>
            <person name="Fitzgerald M."/>
            <person name="Haas B.J."/>
            <person name="Zeng Q."/>
            <person name="Young S."/>
            <person name="Adiconis X."/>
            <person name="Fan L."/>
            <person name="Levin J.Z."/>
            <person name="Mitchell T.K."/>
            <person name="Okubara P.A."/>
            <person name="Farman M.L."/>
            <person name="Kohn L.M."/>
            <person name="Birren B."/>
            <person name="Ma L.-J."/>
            <person name="Dean R.A."/>
        </authorList>
    </citation>
    <scope>NUCLEOTIDE SEQUENCE</scope>
    <source>
        <strain evidence="8">R3-111a-1</strain>
    </source>
</reference>
<dbReference type="Proteomes" id="UP000006039">
    <property type="component" value="Unassembled WGS sequence"/>
</dbReference>
<evidence type="ECO:0000256" key="3">
    <source>
        <dbReference type="ARBA" id="ARBA00022630"/>
    </source>
</evidence>
<dbReference type="Pfam" id="PF13450">
    <property type="entry name" value="NAD_binding_8"/>
    <property type="match status" value="1"/>
</dbReference>
<dbReference type="EnsemblFungi" id="EJT70803">
    <property type="protein sequence ID" value="EJT70803"/>
    <property type="gene ID" value="GGTG_11826"/>
</dbReference>
<evidence type="ECO:0000256" key="5">
    <source>
        <dbReference type="ARBA" id="ARBA00022857"/>
    </source>
</evidence>
<reference evidence="9" key="1">
    <citation type="submission" date="2010-07" db="EMBL/GenBank/DDBJ databases">
        <title>The genome sequence of Gaeumannomyces graminis var. tritici strain R3-111a-1.</title>
        <authorList>
            <consortium name="The Broad Institute Genome Sequencing Platform"/>
            <person name="Ma L.-J."/>
            <person name="Dead R."/>
            <person name="Young S."/>
            <person name="Zeng Q."/>
            <person name="Koehrsen M."/>
            <person name="Alvarado L."/>
            <person name="Berlin A."/>
            <person name="Chapman S.B."/>
            <person name="Chen Z."/>
            <person name="Freedman E."/>
            <person name="Gellesch M."/>
            <person name="Goldberg J."/>
            <person name="Griggs A."/>
            <person name="Gujja S."/>
            <person name="Heilman E.R."/>
            <person name="Heiman D."/>
            <person name="Hepburn T."/>
            <person name="Howarth C."/>
            <person name="Jen D."/>
            <person name="Larson L."/>
            <person name="Mehta T."/>
            <person name="Neiman D."/>
            <person name="Pearson M."/>
            <person name="Roberts A."/>
            <person name="Saif S."/>
            <person name="Shea T."/>
            <person name="Shenoy N."/>
            <person name="Sisk P."/>
            <person name="Stolte C."/>
            <person name="Sykes S."/>
            <person name="Walk T."/>
            <person name="White J."/>
            <person name="Yandava C."/>
            <person name="Haas B."/>
            <person name="Nusbaum C."/>
            <person name="Birren B."/>
        </authorList>
    </citation>
    <scope>NUCLEOTIDE SEQUENCE [LARGE SCALE GENOMIC DNA]</scope>
    <source>
        <strain evidence="9">R3-111a-1</strain>
    </source>
</reference>
<keyword evidence="3" id="KW-0285">Flavoprotein</keyword>
<evidence type="ECO:0000313" key="7">
    <source>
        <dbReference type="EMBL" id="EJT70803.1"/>
    </source>
</evidence>
<reference evidence="7" key="3">
    <citation type="submission" date="2010-09" db="EMBL/GenBank/DDBJ databases">
        <title>Annotation of Gaeumannomyces graminis var. tritici R3-111a-1.</title>
        <authorList>
            <consortium name="The Broad Institute Genome Sequencing Platform"/>
            <person name="Ma L.-J."/>
            <person name="Dead R."/>
            <person name="Young S.K."/>
            <person name="Zeng Q."/>
            <person name="Gargeya S."/>
            <person name="Fitzgerald M."/>
            <person name="Haas B."/>
            <person name="Abouelleil A."/>
            <person name="Alvarado L."/>
            <person name="Arachchi H.M."/>
            <person name="Berlin A."/>
            <person name="Brown A."/>
            <person name="Chapman S.B."/>
            <person name="Chen Z."/>
            <person name="Dunbar C."/>
            <person name="Freedman E."/>
            <person name="Gearin G."/>
            <person name="Gellesch M."/>
            <person name="Goldberg J."/>
            <person name="Griggs A."/>
            <person name="Gujja S."/>
            <person name="Heiman D."/>
            <person name="Howarth C."/>
            <person name="Larson L."/>
            <person name="Lui A."/>
            <person name="MacDonald P.J.P."/>
            <person name="Mehta T."/>
            <person name="Montmayeur A."/>
            <person name="Murphy C."/>
            <person name="Neiman D."/>
            <person name="Pearson M."/>
            <person name="Priest M."/>
            <person name="Roberts A."/>
            <person name="Saif S."/>
            <person name="Shea T."/>
            <person name="Shenoy N."/>
            <person name="Sisk P."/>
            <person name="Stolte C."/>
            <person name="Sykes S."/>
            <person name="Yandava C."/>
            <person name="Wortman J."/>
            <person name="Nusbaum C."/>
            <person name="Birren B."/>
        </authorList>
    </citation>
    <scope>NUCLEOTIDE SEQUENCE</scope>
    <source>
        <strain evidence="7">R3-111a-1</strain>
    </source>
</reference>
<dbReference type="PANTHER" id="PTHR43098">
    <property type="entry name" value="L-ORNITHINE N(5)-MONOOXYGENASE-RELATED"/>
    <property type="match status" value="1"/>
</dbReference>
<protein>
    <recommendedName>
        <fullName evidence="10">Phenylacetone monooxygenase</fullName>
    </recommendedName>
</protein>
<dbReference type="PANTHER" id="PTHR43098:SF2">
    <property type="entry name" value="FAD-BINDING MONOOXYGENASE AUSB-RELATED"/>
    <property type="match status" value="1"/>
</dbReference>
<dbReference type="RefSeq" id="XP_009227981.1">
    <property type="nucleotide sequence ID" value="XM_009229717.1"/>
</dbReference>
<dbReference type="GeneID" id="20352284"/>
<dbReference type="AlphaFoldDB" id="J3PEA3"/>
<keyword evidence="9" id="KW-1185">Reference proteome</keyword>
<comment type="similarity">
    <text evidence="2">Belongs to the FAD-binding monooxygenase family.</text>
</comment>
<keyword evidence="5" id="KW-0521">NADP</keyword>
<name>J3PEA3_GAET3</name>
<dbReference type="OrthoDB" id="66881at2759"/>
<evidence type="ECO:0008006" key="10">
    <source>
        <dbReference type="Google" id="ProtNLM"/>
    </source>
</evidence>
<gene>
    <name evidence="8" type="primary">20352284</name>
    <name evidence="7" type="ORF">GGTG_11826</name>
</gene>
<dbReference type="InterPro" id="IPR036188">
    <property type="entry name" value="FAD/NAD-bd_sf"/>
</dbReference>
<dbReference type="VEuPathDB" id="FungiDB:GGTG_11826"/>
<accession>J3PEA3</accession>
<proteinExistence type="inferred from homology"/>
<dbReference type="Gene3D" id="3.50.50.60">
    <property type="entry name" value="FAD/NAD(P)-binding domain"/>
    <property type="match status" value="3"/>
</dbReference>
<dbReference type="SUPFAM" id="SSF51905">
    <property type="entry name" value="FAD/NAD(P)-binding domain"/>
    <property type="match status" value="1"/>
</dbReference>
<evidence type="ECO:0000256" key="4">
    <source>
        <dbReference type="ARBA" id="ARBA00022827"/>
    </source>
</evidence>
<evidence type="ECO:0000256" key="2">
    <source>
        <dbReference type="ARBA" id="ARBA00010139"/>
    </source>
</evidence>
<keyword evidence="4" id="KW-0274">FAD</keyword>
<comment type="cofactor">
    <cofactor evidence="1">
        <name>FAD</name>
        <dbReference type="ChEBI" id="CHEBI:57692"/>
    </cofactor>
</comment>
<dbReference type="GO" id="GO:0016491">
    <property type="term" value="F:oxidoreductase activity"/>
    <property type="evidence" value="ECO:0007669"/>
    <property type="project" value="UniProtKB-KW"/>
</dbReference>
<keyword evidence="6" id="KW-0560">Oxidoreductase</keyword>
<dbReference type="STRING" id="644352.J3PEA3"/>
<dbReference type="EMBL" id="GL385401">
    <property type="protein sequence ID" value="EJT70803.1"/>
    <property type="molecule type" value="Genomic_DNA"/>
</dbReference>
<organism evidence="7">
    <name type="scientific">Gaeumannomyces tritici (strain R3-111a-1)</name>
    <name type="common">Wheat and barley take-all root rot fungus</name>
    <name type="synonym">Gaeumannomyces graminis var. tritici</name>
    <dbReference type="NCBI Taxonomy" id="644352"/>
    <lineage>
        <taxon>Eukaryota</taxon>
        <taxon>Fungi</taxon>
        <taxon>Dikarya</taxon>
        <taxon>Ascomycota</taxon>
        <taxon>Pezizomycotina</taxon>
        <taxon>Sordariomycetes</taxon>
        <taxon>Sordariomycetidae</taxon>
        <taxon>Magnaporthales</taxon>
        <taxon>Magnaporthaceae</taxon>
        <taxon>Gaeumannomyces</taxon>
    </lineage>
</organism>
<dbReference type="InterPro" id="IPR050775">
    <property type="entry name" value="FAD-binding_Monooxygenases"/>
</dbReference>
<reference evidence="8" key="5">
    <citation type="submission" date="2018-04" db="UniProtKB">
        <authorList>
            <consortium name="EnsemblFungi"/>
        </authorList>
    </citation>
    <scope>IDENTIFICATION</scope>
    <source>
        <strain evidence="8">R3-111a-1</strain>
    </source>
</reference>
<evidence type="ECO:0000256" key="6">
    <source>
        <dbReference type="ARBA" id="ARBA00023002"/>
    </source>
</evidence>
<sequence>MVNNEAKVLERYEAERTKRAGVANFKQRASTRTESLADLARDPWVDYDALARQPAALKGGDDTQVVILGAGHAGLIFAAEIIRAGFSPDRLVVVDEAGGVGGTWYWNRYPGLTCDVEGYTYLPLLEDTEFVPKHRYARGEEIRENAERIAKKFGVRTMLCTKLLSADWDEGLRRWVLRFRRDLGPSHADLNGEFVVHAQYFIPQPGSLHVPSAPALPGLDEFRCNRKIFHTARWDYKYTGGSQENPELVKLKDKVVGIIGTGATAVQAAPELARYAKHLYVFQRTPSYVGPRDQIETTPELWAKVTAPGAGWHKARMTNLNRFLTDDPTATEADNLLKDGWSRARGFSGFIGSTRAHAVDLSTPEAIAANVQDMMRRGLPEDERLRGHVREVVKDPATADKLTAWYAGWCKRPNFHQWYLQCFNRPNVTLVDTDGQGVEAYTAGGVVACGKEYELDALVLATGFDQAAGRGLESVGAPIRGRGGKSLLQTLAEGGVYAGAAALGFPNMFLASPSGGTGSANMTSTYTMSARLAAHVLRTAEKTVAEREPGADLGRLVIEVDDETLQSWNELLRPKKGWFAGLGACPPTYFTLYKETNQDSVTEEGVWPFGPVDFENNLDSYISEGKLKGFNTST</sequence>
<evidence type="ECO:0000256" key="1">
    <source>
        <dbReference type="ARBA" id="ARBA00001974"/>
    </source>
</evidence>